<dbReference type="GO" id="GO:0009536">
    <property type="term" value="C:plastid"/>
    <property type="evidence" value="ECO:0007669"/>
    <property type="project" value="UniProtKB-SubCell"/>
</dbReference>
<keyword evidence="3" id="KW-0934">Plastid</keyword>
<keyword evidence="4" id="KW-0809">Transit peptide</keyword>
<organism evidence="6 7">
    <name type="scientific">Cicer arietinum</name>
    <name type="common">Chickpea</name>
    <name type="synonym">Garbanzo</name>
    <dbReference type="NCBI Taxonomy" id="3827"/>
    <lineage>
        <taxon>Eukaryota</taxon>
        <taxon>Viridiplantae</taxon>
        <taxon>Streptophyta</taxon>
        <taxon>Embryophyta</taxon>
        <taxon>Tracheophyta</taxon>
        <taxon>Spermatophyta</taxon>
        <taxon>Magnoliopsida</taxon>
        <taxon>eudicotyledons</taxon>
        <taxon>Gunneridae</taxon>
        <taxon>Pentapetalae</taxon>
        <taxon>rosids</taxon>
        <taxon>fabids</taxon>
        <taxon>Fabales</taxon>
        <taxon>Fabaceae</taxon>
        <taxon>Papilionoideae</taxon>
        <taxon>50 kb inversion clade</taxon>
        <taxon>NPAAA clade</taxon>
        <taxon>Hologalegina</taxon>
        <taxon>IRL clade</taxon>
        <taxon>Cicereae</taxon>
        <taxon>Cicer</taxon>
    </lineage>
</organism>
<sequence>MALSSSSLLSGNTHYYSLLKPLHFHSSSSRFPIKPSIYHNHNHSHNVAVISEKWRTNVSFFPSFLKKGKDANIIKEELLEAIAQLDRGADATPEDQQTVDQIARKLEAVNPTKEPLKSSLLDGKWELLYTTSQSILQTQRPKFVRSVKNYQAINVDTLRAQNMESWPFFNQVTADLTPLNARKVAVKFDTFKIAGFIPVKAPGRARGELEITYLDEELRVSRGDKGNLFILKMVDPSYRVPA</sequence>
<reference evidence="6" key="1">
    <citation type="journal article" date="2013" name="Nat. Biotechnol.">
        <title>Draft genome sequence of chickpea (Cicer arietinum) provides a resource for trait improvement.</title>
        <authorList>
            <person name="Varshney R.K."/>
            <person name="Song C."/>
            <person name="Saxena R.K."/>
            <person name="Azam S."/>
            <person name="Yu S."/>
            <person name="Sharpe A.G."/>
            <person name="Cannon S."/>
            <person name="Baek J."/>
            <person name="Rosen B.D."/>
            <person name="Tar'an B."/>
            <person name="Millan T."/>
            <person name="Zhang X."/>
            <person name="Ramsay L.D."/>
            <person name="Iwata A."/>
            <person name="Wang Y."/>
            <person name="Nelson W."/>
            <person name="Farmer A.D."/>
            <person name="Gaur P.M."/>
            <person name="Soderlund C."/>
            <person name="Penmetsa R.V."/>
            <person name="Xu C."/>
            <person name="Bharti A.K."/>
            <person name="He W."/>
            <person name="Winter P."/>
            <person name="Zhao S."/>
            <person name="Hane J.K."/>
            <person name="Carrasquilla-Garcia N."/>
            <person name="Condie J.A."/>
            <person name="Upadhyaya H.D."/>
            <person name="Luo M.C."/>
            <person name="Thudi M."/>
            <person name="Gowda C.L."/>
            <person name="Singh N.P."/>
            <person name="Lichtenzveig J."/>
            <person name="Gali K.K."/>
            <person name="Rubio J."/>
            <person name="Nadarajan N."/>
            <person name="Dolezel J."/>
            <person name="Bansal K.C."/>
            <person name="Xu X."/>
            <person name="Edwards D."/>
            <person name="Zhang G."/>
            <person name="Kahl G."/>
            <person name="Gil J."/>
            <person name="Singh K.B."/>
            <person name="Datta S.K."/>
            <person name="Jackson S.A."/>
            <person name="Wang J."/>
            <person name="Cook D.R."/>
        </authorList>
    </citation>
    <scope>NUCLEOTIDE SEQUENCE [LARGE SCALE GENOMIC DNA]</scope>
    <source>
        <strain evidence="6">cv. CDC Frontier</strain>
    </source>
</reference>
<dbReference type="eggNOG" id="ENOG502QSMF">
    <property type="taxonomic scope" value="Eukaryota"/>
</dbReference>
<dbReference type="InterPro" id="IPR039633">
    <property type="entry name" value="PAP"/>
</dbReference>
<feature type="domain" description="Plastid lipid-associated protein/fibrillin conserved" evidence="5">
    <location>
        <begin position="74"/>
        <end position="232"/>
    </location>
</feature>
<dbReference type="Proteomes" id="UP000087171">
    <property type="component" value="Chromosome Ca1"/>
</dbReference>
<dbReference type="STRING" id="3827.A0A1S2X9B8"/>
<dbReference type="SMR" id="A0A1S2X9B8"/>
<reference evidence="7" key="2">
    <citation type="submission" date="2025-08" db="UniProtKB">
        <authorList>
            <consortium name="RefSeq"/>
        </authorList>
    </citation>
    <scope>IDENTIFICATION</scope>
    <source>
        <tissue evidence="7">Etiolated seedlings</tissue>
    </source>
</reference>
<dbReference type="KEGG" id="cam:101491904"/>
<dbReference type="AlphaFoldDB" id="A0A1S2X9B8"/>
<dbReference type="GeneID" id="101491904"/>
<evidence type="ECO:0000259" key="5">
    <source>
        <dbReference type="Pfam" id="PF04755"/>
    </source>
</evidence>
<gene>
    <name evidence="7" type="primary">LOC101491904</name>
</gene>
<dbReference type="InterPro" id="IPR006843">
    <property type="entry name" value="PAP/fibrillin_dom"/>
</dbReference>
<dbReference type="Pfam" id="PF04755">
    <property type="entry name" value="PAP_fibrillin"/>
    <property type="match status" value="1"/>
</dbReference>
<evidence type="ECO:0000256" key="3">
    <source>
        <dbReference type="ARBA" id="ARBA00022640"/>
    </source>
</evidence>
<keyword evidence="6" id="KW-1185">Reference proteome</keyword>
<comment type="subcellular location">
    <subcellularLocation>
        <location evidence="1">Plastid</location>
    </subcellularLocation>
</comment>
<accession>A0A1S2X9B8</accession>
<dbReference type="PaxDb" id="3827-XP_004485505.1"/>
<evidence type="ECO:0000256" key="2">
    <source>
        <dbReference type="ARBA" id="ARBA00005845"/>
    </source>
</evidence>
<protein>
    <submittedName>
        <fullName evidence="7">Probable plastid-lipid-associated protein 4, chloroplastic isoform X1</fullName>
    </submittedName>
</protein>
<name>A0A1S2X9B8_CICAR</name>
<dbReference type="OrthoDB" id="189024at2759"/>
<evidence type="ECO:0000256" key="1">
    <source>
        <dbReference type="ARBA" id="ARBA00004474"/>
    </source>
</evidence>
<evidence type="ECO:0000313" key="7">
    <source>
        <dbReference type="RefSeq" id="XP_004485505.1"/>
    </source>
</evidence>
<dbReference type="RefSeq" id="XP_004485505.1">
    <property type="nucleotide sequence ID" value="XM_004485448.3"/>
</dbReference>
<proteinExistence type="inferred from homology"/>
<comment type="similarity">
    <text evidence="2">Belongs to the PAP/fibrillin family.</text>
</comment>
<evidence type="ECO:0000313" key="6">
    <source>
        <dbReference type="Proteomes" id="UP000087171"/>
    </source>
</evidence>
<evidence type="ECO:0000256" key="4">
    <source>
        <dbReference type="ARBA" id="ARBA00022946"/>
    </source>
</evidence>
<dbReference type="PANTHER" id="PTHR31906">
    <property type="entry name" value="PLASTID-LIPID-ASSOCIATED PROTEIN 4, CHLOROPLASTIC-RELATED"/>
    <property type="match status" value="1"/>
</dbReference>